<gene>
    <name evidence="1" type="ORF">T05_3631</name>
</gene>
<name>A0A0V0T3Y8_9BILA</name>
<organism evidence="1 2">
    <name type="scientific">Trichinella murrelli</name>
    <dbReference type="NCBI Taxonomy" id="144512"/>
    <lineage>
        <taxon>Eukaryota</taxon>
        <taxon>Metazoa</taxon>
        <taxon>Ecdysozoa</taxon>
        <taxon>Nematoda</taxon>
        <taxon>Enoplea</taxon>
        <taxon>Dorylaimia</taxon>
        <taxon>Trichinellida</taxon>
        <taxon>Trichinellidae</taxon>
        <taxon>Trichinella</taxon>
    </lineage>
</organism>
<reference evidence="1 2" key="1">
    <citation type="submission" date="2015-01" db="EMBL/GenBank/DDBJ databases">
        <title>Evolution of Trichinella species and genotypes.</title>
        <authorList>
            <person name="Korhonen P.K."/>
            <person name="Edoardo P."/>
            <person name="Giuseppe L.R."/>
            <person name="Gasser R.B."/>
        </authorList>
    </citation>
    <scope>NUCLEOTIDE SEQUENCE [LARGE SCALE GENOMIC DNA]</scope>
    <source>
        <strain evidence="1">ISS417</strain>
    </source>
</reference>
<evidence type="ECO:0000313" key="1">
    <source>
        <dbReference type="EMBL" id="KRX33670.1"/>
    </source>
</evidence>
<comment type="caution">
    <text evidence="1">The sequence shown here is derived from an EMBL/GenBank/DDBJ whole genome shotgun (WGS) entry which is preliminary data.</text>
</comment>
<protein>
    <submittedName>
        <fullName evidence="1">Uncharacterized protein</fullName>
    </submittedName>
</protein>
<proteinExistence type="predicted"/>
<dbReference type="Proteomes" id="UP000055048">
    <property type="component" value="Unassembled WGS sequence"/>
</dbReference>
<dbReference type="AlphaFoldDB" id="A0A0V0T3Y8"/>
<dbReference type="EMBL" id="JYDJ01000737">
    <property type="protein sequence ID" value="KRX33670.1"/>
    <property type="molecule type" value="Genomic_DNA"/>
</dbReference>
<dbReference type="OrthoDB" id="10356677at2759"/>
<accession>A0A0V0T3Y8</accession>
<sequence length="48" mass="5376">MNSEGKNKETMNKHAYLLSSANARVIYDAITWMICQIKSFSDPGLIQG</sequence>
<evidence type="ECO:0000313" key="2">
    <source>
        <dbReference type="Proteomes" id="UP000055048"/>
    </source>
</evidence>
<keyword evidence="2" id="KW-1185">Reference proteome</keyword>